<dbReference type="Proteomes" id="UP000241118">
    <property type="component" value="Unassembled WGS sequence"/>
</dbReference>
<dbReference type="RefSeq" id="WP_106620149.1">
    <property type="nucleotide sequence ID" value="NZ_PYAX01000024.1"/>
</dbReference>
<evidence type="ECO:0000313" key="5">
    <source>
        <dbReference type="Proteomes" id="UP000241118"/>
    </source>
</evidence>
<dbReference type="InterPro" id="IPR050816">
    <property type="entry name" value="Flavin-dep_Halogenase_NPB"/>
</dbReference>
<dbReference type="GO" id="GO:0016491">
    <property type="term" value="F:oxidoreductase activity"/>
    <property type="evidence" value="ECO:0007669"/>
    <property type="project" value="UniProtKB-KW"/>
</dbReference>
<evidence type="ECO:0000256" key="3">
    <source>
        <dbReference type="SAM" id="MobiDB-lite"/>
    </source>
</evidence>
<comment type="caution">
    <text evidence="4">The sequence shown here is derived from an EMBL/GenBank/DDBJ whole genome shotgun (WGS) entry which is preliminary data.</text>
</comment>
<dbReference type="InterPro" id="IPR036188">
    <property type="entry name" value="FAD/NAD-bd_sf"/>
</dbReference>
<dbReference type="AlphaFoldDB" id="A0A2P8HR04"/>
<protein>
    <submittedName>
        <fullName evidence="4">Flavin-dependent dehydrogenase</fullName>
    </submittedName>
</protein>
<keyword evidence="1" id="KW-0560">Oxidoreductase</keyword>
<evidence type="ECO:0000256" key="2">
    <source>
        <dbReference type="ARBA" id="ARBA00038396"/>
    </source>
</evidence>
<name>A0A2P8HR04_SACCR</name>
<keyword evidence="5" id="KW-1185">Reference proteome</keyword>
<feature type="region of interest" description="Disordered" evidence="3">
    <location>
        <begin position="440"/>
        <end position="459"/>
    </location>
</feature>
<reference evidence="4 5" key="1">
    <citation type="submission" date="2018-03" db="EMBL/GenBank/DDBJ databases">
        <title>Genomic Encyclopedia of Type Strains, Phase III (KMG-III): the genomes of soil and plant-associated and newly described type strains.</title>
        <authorList>
            <person name="Whitman W."/>
        </authorList>
    </citation>
    <scope>NUCLEOTIDE SEQUENCE [LARGE SCALE GENOMIC DNA]</scope>
    <source>
        <strain evidence="4 5">CGMCC 4.7097</strain>
    </source>
</reference>
<sequence>MSTPAVVVGGSTAGLATALALARRGCPVRVLERAAPPPRGPVAEAVEWWGRPTVPQSGHSHVLTSLGVRVLRRHAPDVLDAALEEGAVLLDLATAAPPGPPDPAEDELVALAVRRPVLDLVLRRAVQALPAVTISWGTTVRGVVSDSAGSHVSAVVTDRGEHVPARFVVDATGRKALSRSWLADAGVAVPEDVTSPTGIRCFTRFYRLREPGALPGPLNRGNAAGGIWDHYAAIVHLADDGVFAITVGTPSDDRATAVLRRPEAFTTAARLTPHVAAWAADEVATPLTPVRVIATPPNALRGTLAPGGRPVGGLFPVGDAACVTDPLYGRGLSLALRHAFLLAELLDTDADPDQAERARSAAESLYRPWFAQSVYDGAARRELWRAAVEGTAPRVPPPPAGRPALAAVARAAATDRTAWRGLTRMLMSLAPPEEVFDDPDFRDRVRSAPDSPAGARPPTRAELLWALGAAEAA</sequence>
<dbReference type="PANTHER" id="PTHR43747:SF5">
    <property type="entry name" value="FAD-BINDING DOMAIN-CONTAINING PROTEIN"/>
    <property type="match status" value="1"/>
</dbReference>
<accession>A0A2P8HR04</accession>
<dbReference type="PRINTS" id="PR00420">
    <property type="entry name" value="RNGMNOXGNASE"/>
</dbReference>
<dbReference type="EMBL" id="PYAX01000024">
    <property type="protein sequence ID" value="PSL48640.1"/>
    <property type="molecule type" value="Genomic_DNA"/>
</dbReference>
<dbReference type="OrthoDB" id="9790035at2"/>
<dbReference type="SUPFAM" id="SSF51905">
    <property type="entry name" value="FAD/NAD(P)-binding domain"/>
    <property type="match status" value="1"/>
</dbReference>
<evidence type="ECO:0000313" key="4">
    <source>
        <dbReference type="EMBL" id="PSL48640.1"/>
    </source>
</evidence>
<organism evidence="4 5">
    <name type="scientific">Saccharothrix carnea</name>
    <dbReference type="NCBI Taxonomy" id="1280637"/>
    <lineage>
        <taxon>Bacteria</taxon>
        <taxon>Bacillati</taxon>
        <taxon>Actinomycetota</taxon>
        <taxon>Actinomycetes</taxon>
        <taxon>Pseudonocardiales</taxon>
        <taxon>Pseudonocardiaceae</taxon>
        <taxon>Saccharothrix</taxon>
    </lineage>
</organism>
<proteinExistence type="inferred from homology"/>
<dbReference type="Gene3D" id="3.50.50.60">
    <property type="entry name" value="FAD/NAD(P)-binding domain"/>
    <property type="match status" value="1"/>
</dbReference>
<gene>
    <name evidence="4" type="ORF">B0I31_12427</name>
</gene>
<evidence type="ECO:0000256" key="1">
    <source>
        <dbReference type="ARBA" id="ARBA00023002"/>
    </source>
</evidence>
<dbReference type="PANTHER" id="PTHR43747">
    <property type="entry name" value="FAD-BINDING PROTEIN"/>
    <property type="match status" value="1"/>
</dbReference>
<comment type="similarity">
    <text evidence="2">Belongs to the flavin-dependent halogenase family. Bacterial tryptophan halogenase subfamily.</text>
</comment>